<keyword evidence="2" id="KW-1185">Reference proteome</keyword>
<reference evidence="1" key="4">
    <citation type="submission" date="2019-03" db="UniProtKB">
        <authorList>
            <consortium name="EnsemblPlants"/>
        </authorList>
    </citation>
    <scope>IDENTIFICATION</scope>
</reference>
<proteinExistence type="predicted"/>
<accession>A0A453LST5</accession>
<organism evidence="1 2">
    <name type="scientific">Aegilops tauschii subsp. strangulata</name>
    <name type="common">Goatgrass</name>
    <dbReference type="NCBI Taxonomy" id="200361"/>
    <lineage>
        <taxon>Eukaryota</taxon>
        <taxon>Viridiplantae</taxon>
        <taxon>Streptophyta</taxon>
        <taxon>Embryophyta</taxon>
        <taxon>Tracheophyta</taxon>
        <taxon>Spermatophyta</taxon>
        <taxon>Magnoliopsida</taxon>
        <taxon>Liliopsida</taxon>
        <taxon>Poales</taxon>
        <taxon>Poaceae</taxon>
        <taxon>BOP clade</taxon>
        <taxon>Pooideae</taxon>
        <taxon>Triticodae</taxon>
        <taxon>Triticeae</taxon>
        <taxon>Triticinae</taxon>
        <taxon>Aegilops</taxon>
    </lineage>
</organism>
<dbReference type="AlphaFoldDB" id="A0A453LST5"/>
<protein>
    <submittedName>
        <fullName evidence="1">Uncharacterized protein</fullName>
    </submittedName>
</protein>
<reference evidence="2" key="1">
    <citation type="journal article" date="2014" name="Science">
        <title>Ancient hybridizations among the ancestral genomes of bread wheat.</title>
        <authorList>
            <consortium name="International Wheat Genome Sequencing Consortium,"/>
            <person name="Marcussen T."/>
            <person name="Sandve S.R."/>
            <person name="Heier L."/>
            <person name="Spannagl M."/>
            <person name="Pfeifer M."/>
            <person name="Jakobsen K.S."/>
            <person name="Wulff B.B."/>
            <person name="Steuernagel B."/>
            <person name="Mayer K.F."/>
            <person name="Olsen O.A."/>
        </authorList>
    </citation>
    <scope>NUCLEOTIDE SEQUENCE [LARGE SCALE GENOMIC DNA]</scope>
    <source>
        <strain evidence="2">cv. AL8/78</strain>
    </source>
</reference>
<reference evidence="2" key="2">
    <citation type="journal article" date="2017" name="Nat. Plants">
        <title>The Aegilops tauschii genome reveals multiple impacts of transposons.</title>
        <authorList>
            <person name="Zhao G."/>
            <person name="Zou C."/>
            <person name="Li K."/>
            <person name="Wang K."/>
            <person name="Li T."/>
            <person name="Gao L."/>
            <person name="Zhang X."/>
            <person name="Wang H."/>
            <person name="Yang Z."/>
            <person name="Liu X."/>
            <person name="Jiang W."/>
            <person name="Mao L."/>
            <person name="Kong X."/>
            <person name="Jiao Y."/>
            <person name="Jia J."/>
        </authorList>
    </citation>
    <scope>NUCLEOTIDE SEQUENCE [LARGE SCALE GENOMIC DNA]</scope>
    <source>
        <strain evidence="2">cv. AL8/78</strain>
    </source>
</reference>
<sequence>MNCGDSSLVQSQECLEKVAKTVSFLARPEGSFLLLLT</sequence>
<dbReference type="Gramene" id="AET5Gv20905800.4">
    <property type="protein sequence ID" value="AET5Gv20905800.4"/>
    <property type="gene ID" value="AET5Gv20905800"/>
</dbReference>
<reference evidence="1" key="3">
    <citation type="journal article" date="2017" name="Nature">
        <title>Genome sequence of the progenitor of the wheat D genome Aegilops tauschii.</title>
        <authorList>
            <person name="Luo M.C."/>
            <person name="Gu Y.Q."/>
            <person name="Puiu D."/>
            <person name="Wang H."/>
            <person name="Twardziok S.O."/>
            <person name="Deal K.R."/>
            <person name="Huo N."/>
            <person name="Zhu T."/>
            <person name="Wang L."/>
            <person name="Wang Y."/>
            <person name="McGuire P.E."/>
            <person name="Liu S."/>
            <person name="Long H."/>
            <person name="Ramasamy R.K."/>
            <person name="Rodriguez J.C."/>
            <person name="Van S.L."/>
            <person name="Yuan L."/>
            <person name="Wang Z."/>
            <person name="Xia Z."/>
            <person name="Xiao L."/>
            <person name="Anderson O.D."/>
            <person name="Ouyang S."/>
            <person name="Liang Y."/>
            <person name="Zimin A.V."/>
            <person name="Pertea G."/>
            <person name="Qi P."/>
            <person name="Bennetzen J.L."/>
            <person name="Dai X."/>
            <person name="Dawson M.W."/>
            <person name="Muller H.G."/>
            <person name="Kugler K."/>
            <person name="Rivarola-Duarte L."/>
            <person name="Spannagl M."/>
            <person name="Mayer K.F.X."/>
            <person name="Lu F.H."/>
            <person name="Bevan M.W."/>
            <person name="Leroy P."/>
            <person name="Li P."/>
            <person name="You F.M."/>
            <person name="Sun Q."/>
            <person name="Liu Z."/>
            <person name="Lyons E."/>
            <person name="Wicker T."/>
            <person name="Salzberg S.L."/>
            <person name="Devos K.M."/>
            <person name="Dvorak J."/>
        </authorList>
    </citation>
    <scope>NUCLEOTIDE SEQUENCE [LARGE SCALE GENOMIC DNA]</scope>
    <source>
        <strain evidence="1">cv. AL8/78</strain>
    </source>
</reference>
<name>A0A453LST5_AEGTS</name>
<evidence type="ECO:0000313" key="2">
    <source>
        <dbReference type="Proteomes" id="UP000015105"/>
    </source>
</evidence>
<evidence type="ECO:0000313" key="1">
    <source>
        <dbReference type="EnsemblPlants" id="AET5Gv20905800.4"/>
    </source>
</evidence>
<dbReference type="Proteomes" id="UP000015105">
    <property type="component" value="Chromosome 5D"/>
</dbReference>
<reference evidence="1" key="5">
    <citation type="journal article" date="2021" name="G3 (Bethesda)">
        <title>Aegilops tauschii genome assembly Aet v5.0 features greater sequence contiguity and improved annotation.</title>
        <authorList>
            <person name="Wang L."/>
            <person name="Zhu T."/>
            <person name="Rodriguez J.C."/>
            <person name="Deal K.R."/>
            <person name="Dubcovsky J."/>
            <person name="McGuire P.E."/>
            <person name="Lux T."/>
            <person name="Spannagl M."/>
            <person name="Mayer K.F.X."/>
            <person name="Baldrich P."/>
            <person name="Meyers B.C."/>
            <person name="Huo N."/>
            <person name="Gu Y.Q."/>
            <person name="Zhou H."/>
            <person name="Devos K.M."/>
            <person name="Bennetzen J.L."/>
            <person name="Unver T."/>
            <person name="Budak H."/>
            <person name="Gulick P.J."/>
            <person name="Galiba G."/>
            <person name="Kalapos B."/>
            <person name="Nelson D.R."/>
            <person name="Li P."/>
            <person name="You F.M."/>
            <person name="Luo M.C."/>
            <person name="Dvorak J."/>
        </authorList>
    </citation>
    <scope>NUCLEOTIDE SEQUENCE [LARGE SCALE GENOMIC DNA]</scope>
    <source>
        <strain evidence="1">cv. AL8/78</strain>
    </source>
</reference>
<dbReference type="EnsemblPlants" id="AET5Gv20905800.4">
    <property type="protein sequence ID" value="AET5Gv20905800.4"/>
    <property type="gene ID" value="AET5Gv20905800"/>
</dbReference>